<evidence type="ECO:0000256" key="19">
    <source>
        <dbReference type="SAM" id="Phobius"/>
    </source>
</evidence>
<evidence type="ECO:0000256" key="7">
    <source>
        <dbReference type="ARBA" id="ARBA00022448"/>
    </source>
</evidence>
<evidence type="ECO:0000256" key="3">
    <source>
        <dbReference type="ARBA" id="ARBA00004472"/>
    </source>
</evidence>
<feature type="region of interest" description="Disordered" evidence="18">
    <location>
        <begin position="273"/>
        <end position="369"/>
    </location>
</feature>
<dbReference type="PANTHER" id="PTHR15071">
    <property type="entry name" value="MANNOSE-6-PHOSPHATE RECEPTOR FAMILY MEMBER"/>
    <property type="match status" value="1"/>
</dbReference>
<dbReference type="Gene3D" id="2.70.130.10">
    <property type="entry name" value="Mannose-6-phosphate receptor binding domain"/>
    <property type="match status" value="1"/>
</dbReference>
<comment type="similarity">
    <text evidence="5">Belongs to the ATG27 family.</text>
</comment>
<keyword evidence="10" id="KW-0653">Protein transport</keyword>
<comment type="caution">
    <text evidence="22">The sequence shown here is derived from an EMBL/GenBank/DDBJ whole genome shotgun (WGS) entry which is preliminary data.</text>
</comment>
<evidence type="ECO:0000256" key="9">
    <source>
        <dbReference type="ARBA" id="ARBA00022729"/>
    </source>
</evidence>
<keyword evidence="17" id="KW-0968">Cytoplasmic vesicle</keyword>
<dbReference type="Proteomes" id="UP000772434">
    <property type="component" value="Unassembled WGS sequence"/>
</dbReference>
<evidence type="ECO:0000256" key="14">
    <source>
        <dbReference type="ARBA" id="ARBA00023128"/>
    </source>
</evidence>
<dbReference type="GO" id="GO:0007034">
    <property type="term" value="P:vacuolar transport"/>
    <property type="evidence" value="ECO:0007669"/>
    <property type="project" value="TreeGrafter"/>
</dbReference>
<dbReference type="GO" id="GO:0005770">
    <property type="term" value="C:late endosome"/>
    <property type="evidence" value="ECO:0007669"/>
    <property type="project" value="TreeGrafter"/>
</dbReference>
<evidence type="ECO:0000256" key="12">
    <source>
        <dbReference type="ARBA" id="ARBA00023006"/>
    </source>
</evidence>
<keyword evidence="11 19" id="KW-1133">Transmembrane helix</keyword>
<evidence type="ECO:0000256" key="5">
    <source>
        <dbReference type="ARBA" id="ARBA00005363"/>
    </source>
</evidence>
<evidence type="ECO:0000256" key="17">
    <source>
        <dbReference type="ARBA" id="ARBA00023329"/>
    </source>
</evidence>
<evidence type="ECO:0000256" key="16">
    <source>
        <dbReference type="ARBA" id="ARBA00023157"/>
    </source>
</evidence>
<evidence type="ECO:0000259" key="21">
    <source>
        <dbReference type="PROSITE" id="PS51914"/>
    </source>
</evidence>
<evidence type="ECO:0000256" key="2">
    <source>
        <dbReference type="ARBA" id="ARBA00004358"/>
    </source>
</evidence>
<dbReference type="InterPro" id="IPR009011">
    <property type="entry name" value="Man6P_isomerase_rcpt-bd_dom_sf"/>
</dbReference>
<keyword evidence="7" id="KW-0813">Transport</keyword>
<dbReference type="PROSITE" id="PS51914">
    <property type="entry name" value="MRH"/>
    <property type="match status" value="1"/>
</dbReference>
<keyword evidence="9 20" id="KW-0732">Signal</keyword>
<evidence type="ECO:0000313" key="22">
    <source>
        <dbReference type="EMBL" id="KAF9067193.1"/>
    </source>
</evidence>
<accession>A0A9P5PNM2</accession>
<dbReference type="GO" id="GO:0000139">
    <property type="term" value="C:Golgi membrane"/>
    <property type="evidence" value="ECO:0007669"/>
    <property type="project" value="UniProtKB-SubCell"/>
</dbReference>
<dbReference type="PANTHER" id="PTHR15071:SF0">
    <property type="entry name" value="MANNOSE 6-PHOSPHATE RECEPTOR-LIKE PROTEIN 1"/>
    <property type="match status" value="1"/>
</dbReference>
<evidence type="ECO:0000313" key="23">
    <source>
        <dbReference type="Proteomes" id="UP000772434"/>
    </source>
</evidence>
<protein>
    <recommendedName>
        <fullName evidence="6">Autophagy-related protein 27</fullName>
    </recommendedName>
</protein>
<keyword evidence="14" id="KW-0496">Mitochondrion</keyword>
<evidence type="ECO:0000256" key="13">
    <source>
        <dbReference type="ARBA" id="ARBA00023034"/>
    </source>
</evidence>
<name>A0A9P5PNM2_9AGAR</name>
<evidence type="ECO:0000256" key="8">
    <source>
        <dbReference type="ARBA" id="ARBA00022692"/>
    </source>
</evidence>
<dbReference type="Pfam" id="PF09451">
    <property type="entry name" value="ATG27"/>
    <property type="match status" value="1"/>
</dbReference>
<dbReference type="EMBL" id="JADNRY010000076">
    <property type="protein sequence ID" value="KAF9067193.1"/>
    <property type="molecule type" value="Genomic_DNA"/>
</dbReference>
<gene>
    <name evidence="22" type="ORF">BDP27DRAFT_1267588</name>
</gene>
<keyword evidence="16" id="KW-1015">Disulfide bond</keyword>
<feature type="chain" id="PRO_5040377262" description="Autophagy-related protein 27" evidence="20">
    <location>
        <begin position="20"/>
        <end position="414"/>
    </location>
</feature>
<evidence type="ECO:0000256" key="1">
    <source>
        <dbReference type="ARBA" id="ARBA00004304"/>
    </source>
</evidence>
<evidence type="ECO:0000256" key="4">
    <source>
        <dbReference type="ARBA" id="ARBA00004614"/>
    </source>
</evidence>
<dbReference type="GO" id="GO:0006914">
    <property type="term" value="P:autophagy"/>
    <property type="evidence" value="ECO:0007669"/>
    <property type="project" value="UniProtKB-KW"/>
</dbReference>
<evidence type="ECO:0000256" key="20">
    <source>
        <dbReference type="SAM" id="SignalP"/>
    </source>
</evidence>
<dbReference type="AlphaFoldDB" id="A0A9P5PNM2"/>
<reference evidence="22" key="1">
    <citation type="submission" date="2020-11" db="EMBL/GenBank/DDBJ databases">
        <authorList>
            <consortium name="DOE Joint Genome Institute"/>
            <person name="Ahrendt S."/>
            <person name="Riley R."/>
            <person name="Andreopoulos W."/>
            <person name="Labutti K."/>
            <person name="Pangilinan J."/>
            <person name="Ruiz-Duenas F.J."/>
            <person name="Barrasa J.M."/>
            <person name="Sanchez-Garcia M."/>
            <person name="Camarero S."/>
            <person name="Miyauchi S."/>
            <person name="Serrano A."/>
            <person name="Linde D."/>
            <person name="Babiker R."/>
            <person name="Drula E."/>
            <person name="Ayuso-Fernandez I."/>
            <person name="Pacheco R."/>
            <person name="Padilla G."/>
            <person name="Ferreira P."/>
            <person name="Barriuso J."/>
            <person name="Kellner H."/>
            <person name="Castanera R."/>
            <person name="Alfaro M."/>
            <person name="Ramirez L."/>
            <person name="Pisabarro A.G."/>
            <person name="Kuo A."/>
            <person name="Tritt A."/>
            <person name="Lipzen A."/>
            <person name="He G."/>
            <person name="Yan M."/>
            <person name="Ng V."/>
            <person name="Cullen D."/>
            <person name="Martin F."/>
            <person name="Rosso M.-N."/>
            <person name="Henrissat B."/>
            <person name="Hibbett D."/>
            <person name="Martinez A.T."/>
            <person name="Grigoriev I.V."/>
        </authorList>
    </citation>
    <scope>NUCLEOTIDE SEQUENCE</scope>
    <source>
        <strain evidence="22">AH 40177</strain>
    </source>
</reference>
<dbReference type="InterPro" id="IPR018939">
    <property type="entry name" value="Autophagy-rel_prot_27"/>
</dbReference>
<dbReference type="GO" id="GO:0034045">
    <property type="term" value="C:phagophore assembly site membrane"/>
    <property type="evidence" value="ECO:0007669"/>
    <property type="project" value="UniProtKB-SubCell"/>
</dbReference>
<dbReference type="GO" id="GO:0031966">
    <property type="term" value="C:mitochondrial membrane"/>
    <property type="evidence" value="ECO:0007669"/>
    <property type="project" value="UniProtKB-SubCell"/>
</dbReference>
<feature type="compositionally biased region" description="Pro residues" evidence="18">
    <location>
        <begin position="345"/>
        <end position="356"/>
    </location>
</feature>
<dbReference type="OrthoDB" id="4504960at2759"/>
<sequence length="414" mass="45562">MVTWLFPLALLFLSTDVYGVTTTAEKECTIRADGKYYDLSPLSAAKDYEITTDKGYKIIMNVCKSINYETWGLNVDLNSVGGVILKDHGHFSMGQRNTTLVMSGGHPRYPKLVMKGGSNCKAADGTVRDDTAATITEFICDTSVYGAGTPRLAFSWPEDDDELACLFFIQWRTHFACPTGEPGSPWGFFAFFAILVTSLVMVYLVLGTLYNRYVLQLRGFDQIPQFSIEAMKYHGREGVDWFRDMMSQFYEGGQRHGWGGSVPRSWGANNANSFGVGSQLPGGGGFRRPMPRNNAPTNPFSHQAQVDVGNGESPSNLPVEGADAGVRPSSEAPDINPTSHHNQPTVPPPVQRPTPLPVKKFESAPSSREERTFMLGDDDEEDDVIATPMTAAVQRMLPLCYPISLLISFSFSSF</sequence>
<evidence type="ECO:0000256" key="18">
    <source>
        <dbReference type="SAM" id="MobiDB-lite"/>
    </source>
</evidence>
<dbReference type="SUPFAM" id="SSF50911">
    <property type="entry name" value="Mannose 6-phosphate receptor domain"/>
    <property type="match status" value="1"/>
</dbReference>
<keyword evidence="12" id="KW-0072">Autophagy</keyword>
<dbReference type="InterPro" id="IPR044865">
    <property type="entry name" value="MRH_dom"/>
</dbReference>
<dbReference type="GO" id="GO:0015031">
    <property type="term" value="P:protein transport"/>
    <property type="evidence" value="ECO:0007669"/>
    <property type="project" value="UniProtKB-KW"/>
</dbReference>
<organism evidence="22 23">
    <name type="scientific">Rhodocollybia butyracea</name>
    <dbReference type="NCBI Taxonomy" id="206335"/>
    <lineage>
        <taxon>Eukaryota</taxon>
        <taxon>Fungi</taxon>
        <taxon>Dikarya</taxon>
        <taxon>Basidiomycota</taxon>
        <taxon>Agaricomycotina</taxon>
        <taxon>Agaricomycetes</taxon>
        <taxon>Agaricomycetidae</taxon>
        <taxon>Agaricales</taxon>
        <taxon>Marasmiineae</taxon>
        <taxon>Omphalotaceae</taxon>
        <taxon>Rhodocollybia</taxon>
    </lineage>
</organism>
<evidence type="ECO:0000256" key="15">
    <source>
        <dbReference type="ARBA" id="ARBA00023136"/>
    </source>
</evidence>
<feature type="domain" description="MRH" evidence="21">
    <location>
        <begin position="26"/>
        <end position="179"/>
    </location>
</feature>
<feature type="compositionally biased region" description="Basic and acidic residues" evidence="18">
    <location>
        <begin position="359"/>
        <end position="369"/>
    </location>
</feature>
<keyword evidence="8 19" id="KW-0812">Transmembrane</keyword>
<feature type="compositionally biased region" description="Polar residues" evidence="18">
    <location>
        <begin position="294"/>
        <end position="304"/>
    </location>
</feature>
<evidence type="ECO:0000256" key="6">
    <source>
        <dbReference type="ARBA" id="ARBA00013776"/>
    </source>
</evidence>
<keyword evidence="13" id="KW-0333">Golgi apparatus</keyword>
<keyword evidence="15 19" id="KW-0472">Membrane</keyword>
<proteinExistence type="inferred from homology"/>
<evidence type="ECO:0000256" key="10">
    <source>
        <dbReference type="ARBA" id="ARBA00022927"/>
    </source>
</evidence>
<feature type="signal peptide" evidence="20">
    <location>
        <begin position="1"/>
        <end position="19"/>
    </location>
</feature>
<evidence type="ECO:0000256" key="11">
    <source>
        <dbReference type="ARBA" id="ARBA00022989"/>
    </source>
</evidence>
<feature type="transmembrane region" description="Helical" evidence="19">
    <location>
        <begin position="186"/>
        <end position="210"/>
    </location>
</feature>
<keyword evidence="23" id="KW-1185">Reference proteome</keyword>
<dbReference type="GO" id="GO:0010008">
    <property type="term" value="C:endosome membrane"/>
    <property type="evidence" value="ECO:0007669"/>
    <property type="project" value="UniProtKB-SubCell"/>
</dbReference>
<comment type="subcellular location">
    <subcellularLocation>
        <location evidence="2">Cytoplasmic vesicle membrane</location>
        <topology evidence="2">Single-pass type I membrane protein</topology>
    </subcellularLocation>
    <subcellularLocation>
        <location evidence="4">Golgi apparatus membrane</location>
        <topology evidence="4">Single-pass type I membrane protein</topology>
    </subcellularLocation>
    <subcellularLocation>
        <location evidence="1">Mitochondrion membrane</location>
        <topology evidence="1">Single-pass membrane protein</topology>
    </subcellularLocation>
    <subcellularLocation>
        <location evidence="3">Preautophagosomal structure membrane</location>
        <topology evidence="3">Single-pass type I membrane protein</topology>
    </subcellularLocation>
</comment>